<dbReference type="InterPro" id="IPR036236">
    <property type="entry name" value="Znf_C2H2_sf"/>
</dbReference>
<dbReference type="SUPFAM" id="SSF57667">
    <property type="entry name" value="beta-beta-alpha zinc fingers"/>
    <property type="match status" value="1"/>
</dbReference>
<feature type="region of interest" description="Disordered" evidence="1">
    <location>
        <begin position="56"/>
        <end position="125"/>
    </location>
</feature>
<feature type="compositionally biased region" description="Basic residues" evidence="1">
    <location>
        <begin position="56"/>
        <end position="69"/>
    </location>
</feature>
<dbReference type="AlphaFoldDB" id="A0A165HSK1"/>
<gene>
    <name evidence="2" type="ORF">EXIGLDRAFT_692743</name>
</gene>
<proteinExistence type="predicted"/>
<evidence type="ECO:0000313" key="2">
    <source>
        <dbReference type="EMBL" id="KZV92404.1"/>
    </source>
</evidence>
<organism evidence="2 3">
    <name type="scientific">Exidia glandulosa HHB12029</name>
    <dbReference type="NCBI Taxonomy" id="1314781"/>
    <lineage>
        <taxon>Eukaryota</taxon>
        <taxon>Fungi</taxon>
        <taxon>Dikarya</taxon>
        <taxon>Basidiomycota</taxon>
        <taxon>Agaricomycotina</taxon>
        <taxon>Agaricomycetes</taxon>
        <taxon>Auriculariales</taxon>
        <taxon>Exidiaceae</taxon>
        <taxon>Exidia</taxon>
    </lineage>
</organism>
<accession>A0A165HSK1</accession>
<dbReference type="OrthoDB" id="3254002at2759"/>
<reference evidence="2 3" key="1">
    <citation type="journal article" date="2016" name="Mol. Biol. Evol.">
        <title>Comparative Genomics of Early-Diverging Mushroom-Forming Fungi Provides Insights into the Origins of Lignocellulose Decay Capabilities.</title>
        <authorList>
            <person name="Nagy L.G."/>
            <person name="Riley R."/>
            <person name="Tritt A."/>
            <person name="Adam C."/>
            <person name="Daum C."/>
            <person name="Floudas D."/>
            <person name="Sun H."/>
            <person name="Yadav J.S."/>
            <person name="Pangilinan J."/>
            <person name="Larsson K.H."/>
            <person name="Matsuura K."/>
            <person name="Barry K."/>
            <person name="Labutti K."/>
            <person name="Kuo R."/>
            <person name="Ohm R.A."/>
            <person name="Bhattacharya S.S."/>
            <person name="Shirouzu T."/>
            <person name="Yoshinaga Y."/>
            <person name="Martin F.M."/>
            <person name="Grigoriev I.V."/>
            <person name="Hibbett D.S."/>
        </authorList>
    </citation>
    <scope>NUCLEOTIDE SEQUENCE [LARGE SCALE GENOMIC DNA]</scope>
    <source>
        <strain evidence="2 3">HHB12029</strain>
    </source>
</reference>
<dbReference type="Gene3D" id="3.30.160.60">
    <property type="entry name" value="Classic Zinc Finger"/>
    <property type="match status" value="1"/>
</dbReference>
<keyword evidence="3" id="KW-1185">Reference proteome</keyword>
<dbReference type="EMBL" id="KV426009">
    <property type="protein sequence ID" value="KZV92404.1"/>
    <property type="molecule type" value="Genomic_DNA"/>
</dbReference>
<evidence type="ECO:0000256" key="1">
    <source>
        <dbReference type="SAM" id="MobiDB-lite"/>
    </source>
</evidence>
<protein>
    <recommendedName>
        <fullName evidence="4">C2H2-type domain-containing protein</fullName>
    </recommendedName>
</protein>
<name>A0A165HSK1_EXIGL</name>
<feature type="compositionally biased region" description="Basic and acidic residues" evidence="1">
    <location>
        <begin position="82"/>
        <end position="91"/>
    </location>
</feature>
<dbReference type="Proteomes" id="UP000077266">
    <property type="component" value="Unassembled WGS sequence"/>
</dbReference>
<evidence type="ECO:0008006" key="4">
    <source>
        <dbReference type="Google" id="ProtNLM"/>
    </source>
</evidence>
<dbReference type="InParanoid" id="A0A165HSK1"/>
<sequence>MADTQVPCRWEGCDAILSSQELLFQHLCDAHVVPENKDGQVLCDKRFRHQSALNYHLKKHRHSQSRSRSNKNASTVKRRATAAREDPHESSSEAEEVSPPPQYKKRKSTPGPEDNRRTKRLRLTNVDKHRGTVSTASAAGTILAEVKAGFERQAEKDITEIFVQTYKKVAAAKLEKMRELIEKL</sequence>
<evidence type="ECO:0000313" key="3">
    <source>
        <dbReference type="Proteomes" id="UP000077266"/>
    </source>
</evidence>